<protein>
    <submittedName>
        <fullName evidence="1">Uncharacterized protein</fullName>
    </submittedName>
</protein>
<comment type="caution">
    <text evidence="1">The sequence shown here is derived from an EMBL/GenBank/DDBJ whole genome shotgun (WGS) entry which is preliminary data.</text>
</comment>
<proteinExistence type="predicted"/>
<accession>A5ZM20</accession>
<reference evidence="1 2" key="2">
    <citation type="submission" date="2007-04" db="EMBL/GenBank/DDBJ databases">
        <title>Draft genome sequence of Ruminococcus obeum (ATCC 29174).</title>
        <authorList>
            <person name="Sudarsanam P."/>
            <person name="Ley R."/>
            <person name="Guruge J."/>
            <person name="Turnbaugh P.J."/>
            <person name="Mahowald M."/>
            <person name="Liep D."/>
            <person name="Gordon J."/>
        </authorList>
    </citation>
    <scope>NUCLEOTIDE SEQUENCE [LARGE SCALE GENOMIC DNA]</scope>
    <source>
        <strain evidence="1 2">ATCC 29174</strain>
    </source>
</reference>
<sequence>MNSRFLAFPMVAMSFPVKMIQYQRYFQNPCMA</sequence>
<evidence type="ECO:0000313" key="2">
    <source>
        <dbReference type="Proteomes" id="UP000006002"/>
    </source>
</evidence>
<dbReference type="Proteomes" id="UP000006002">
    <property type="component" value="Unassembled WGS sequence"/>
</dbReference>
<gene>
    <name evidence="1" type="ORF">RUMOBE_00038</name>
</gene>
<reference evidence="1 2" key="1">
    <citation type="submission" date="2007-03" db="EMBL/GenBank/DDBJ databases">
        <authorList>
            <person name="Fulton L."/>
            <person name="Clifton S."/>
            <person name="Fulton B."/>
            <person name="Xu J."/>
            <person name="Minx P."/>
            <person name="Pepin K.H."/>
            <person name="Johnson M."/>
            <person name="Thiruvilangam P."/>
            <person name="Bhonagiri V."/>
            <person name="Nash W.E."/>
            <person name="Mardis E.R."/>
            <person name="Wilson R.K."/>
        </authorList>
    </citation>
    <scope>NUCLEOTIDE SEQUENCE [LARGE SCALE GENOMIC DNA]</scope>
    <source>
        <strain evidence="1 2">ATCC 29174</strain>
    </source>
</reference>
<evidence type="ECO:0000313" key="1">
    <source>
        <dbReference type="EMBL" id="EDM88915.1"/>
    </source>
</evidence>
<dbReference type="EMBL" id="AAVO02000001">
    <property type="protein sequence ID" value="EDM88915.1"/>
    <property type="molecule type" value="Genomic_DNA"/>
</dbReference>
<name>A5ZM20_9FIRM</name>
<dbReference type="HOGENOM" id="CLU_3388313_0_0_9"/>
<dbReference type="AlphaFoldDB" id="A5ZM20"/>
<organism evidence="1 2">
    <name type="scientific">Blautia obeum ATCC 29174</name>
    <dbReference type="NCBI Taxonomy" id="411459"/>
    <lineage>
        <taxon>Bacteria</taxon>
        <taxon>Bacillati</taxon>
        <taxon>Bacillota</taxon>
        <taxon>Clostridia</taxon>
        <taxon>Lachnospirales</taxon>
        <taxon>Lachnospiraceae</taxon>
        <taxon>Blautia</taxon>
    </lineage>
</organism>